<evidence type="ECO:0000313" key="2">
    <source>
        <dbReference type="Proteomes" id="UP000219068"/>
    </source>
</evidence>
<proteinExistence type="predicted"/>
<dbReference type="EMBL" id="OBMM01000002">
    <property type="protein sequence ID" value="SOC14809.1"/>
    <property type="molecule type" value="Genomic_DNA"/>
</dbReference>
<dbReference type="Proteomes" id="UP000219068">
    <property type="component" value="Unassembled WGS sequence"/>
</dbReference>
<dbReference type="AlphaFoldDB" id="A0A285T0S6"/>
<evidence type="ECO:0000313" key="1">
    <source>
        <dbReference type="EMBL" id="SOC14809.1"/>
    </source>
</evidence>
<sequence>MRLDEFRVEYVLDSISSIQMQVQQKSIDEARLNGAVRVVAQFGVECVLWARDRITDFSKAAAIAAGTAYGVSNAVQLPHEISSVLERIAAYFF</sequence>
<name>A0A285T0S6_9PROT</name>
<reference evidence="1 2" key="1">
    <citation type="submission" date="2017-08" db="EMBL/GenBank/DDBJ databases">
        <authorList>
            <person name="de Groot N.N."/>
        </authorList>
    </citation>
    <scope>NUCLEOTIDE SEQUENCE [LARGE SCALE GENOMIC DNA]</scope>
    <source>
        <strain evidence="1 2">USBA 78</strain>
    </source>
</reference>
<accession>A0A285T0S6</accession>
<organism evidence="1 2">
    <name type="scientific">Thalassospira xiamenensis</name>
    <dbReference type="NCBI Taxonomy" id="220697"/>
    <lineage>
        <taxon>Bacteria</taxon>
        <taxon>Pseudomonadati</taxon>
        <taxon>Pseudomonadota</taxon>
        <taxon>Alphaproteobacteria</taxon>
        <taxon>Rhodospirillales</taxon>
        <taxon>Thalassospiraceae</taxon>
        <taxon>Thalassospira</taxon>
    </lineage>
</organism>
<gene>
    <name evidence="1" type="ORF">SAMN05428964_1029</name>
</gene>
<protein>
    <submittedName>
        <fullName evidence="1">Uncharacterized protein</fullName>
    </submittedName>
</protein>